<feature type="transmembrane region" description="Helical" evidence="9">
    <location>
        <begin position="131"/>
        <end position="149"/>
    </location>
</feature>
<keyword evidence="8 9" id="KW-0472">Membrane</keyword>
<feature type="domain" description="Major facilitator superfamily (MFS) profile" evidence="10">
    <location>
        <begin position="60"/>
        <end position="504"/>
    </location>
</feature>
<feature type="transmembrane region" description="Helical" evidence="9">
    <location>
        <begin position="450"/>
        <end position="470"/>
    </location>
</feature>
<dbReference type="CDD" id="cd17358">
    <property type="entry name" value="MFS_GLUT6_8_Class3_like"/>
    <property type="match status" value="1"/>
</dbReference>
<proteinExistence type="inferred from homology"/>
<name>A0A8S9S353_BRACR</name>
<keyword evidence="5" id="KW-0762">Sugar transport</keyword>
<evidence type="ECO:0000256" key="3">
    <source>
        <dbReference type="ARBA" id="ARBA00022448"/>
    </source>
</evidence>
<accession>A0A8S9S353</accession>
<dbReference type="InterPro" id="IPR050549">
    <property type="entry name" value="MFS_Trehalose_Transporter"/>
</dbReference>
<evidence type="ECO:0000256" key="9">
    <source>
        <dbReference type="SAM" id="Phobius"/>
    </source>
</evidence>
<dbReference type="PANTHER" id="PTHR48021">
    <property type="match status" value="1"/>
</dbReference>
<dbReference type="AlphaFoldDB" id="A0A8S9S353"/>
<dbReference type="SUPFAM" id="SSF103473">
    <property type="entry name" value="MFS general substrate transporter"/>
    <property type="match status" value="1"/>
</dbReference>
<feature type="transmembrane region" description="Helical" evidence="9">
    <location>
        <begin position="214"/>
        <end position="235"/>
    </location>
</feature>
<dbReference type="InterPro" id="IPR020846">
    <property type="entry name" value="MFS_dom"/>
</dbReference>
<dbReference type="Pfam" id="PF13456">
    <property type="entry name" value="RVT_3"/>
    <property type="match status" value="1"/>
</dbReference>
<reference evidence="11" key="1">
    <citation type="submission" date="2019-12" db="EMBL/GenBank/DDBJ databases">
        <title>Genome sequencing and annotation of Brassica cretica.</title>
        <authorList>
            <person name="Studholme D.J."/>
            <person name="Sarris P."/>
        </authorList>
    </citation>
    <scope>NUCLEOTIDE SEQUENCE</scope>
    <source>
        <strain evidence="11">PFS-109/04</strain>
        <tissue evidence="11">Leaf</tissue>
    </source>
</reference>
<dbReference type="Pfam" id="PF00083">
    <property type="entry name" value="Sugar_tr"/>
    <property type="match status" value="1"/>
</dbReference>
<dbReference type="InterPro" id="IPR005829">
    <property type="entry name" value="Sugar_transporter_CS"/>
</dbReference>
<evidence type="ECO:0000313" key="11">
    <source>
        <dbReference type="EMBL" id="KAF3586384.1"/>
    </source>
</evidence>
<dbReference type="PANTHER" id="PTHR48021:SF11">
    <property type="entry name" value="SUGAR TRANSPORTER ERD6-LIKE 12"/>
    <property type="match status" value="1"/>
</dbReference>
<keyword evidence="6 9" id="KW-0812">Transmembrane</keyword>
<dbReference type="PROSITE" id="PS00217">
    <property type="entry name" value="SUGAR_TRANSPORT_2"/>
    <property type="match status" value="1"/>
</dbReference>
<feature type="transmembrane region" description="Helical" evidence="9">
    <location>
        <begin position="99"/>
        <end position="119"/>
    </location>
</feature>
<dbReference type="InterPro" id="IPR005828">
    <property type="entry name" value="MFS_sugar_transport-like"/>
</dbReference>
<dbReference type="EMBL" id="QGKX02000088">
    <property type="protein sequence ID" value="KAF3586384.1"/>
    <property type="molecule type" value="Genomic_DNA"/>
</dbReference>
<dbReference type="PROSITE" id="PS50850">
    <property type="entry name" value="MFS"/>
    <property type="match status" value="1"/>
</dbReference>
<dbReference type="Gene3D" id="1.20.1250.20">
    <property type="entry name" value="MFS general substrate transporter like domains"/>
    <property type="match status" value="1"/>
</dbReference>
<keyword evidence="3" id="KW-0813">Transport</keyword>
<comment type="similarity">
    <text evidence="2">Belongs to the major facilitator superfamily. Sugar transporter (TC 2.A.1.1) family.</text>
</comment>
<evidence type="ECO:0000256" key="6">
    <source>
        <dbReference type="ARBA" id="ARBA00022692"/>
    </source>
</evidence>
<dbReference type="InterPro" id="IPR044775">
    <property type="entry name" value="MFS_ERD6/Tret1-like"/>
</dbReference>
<evidence type="ECO:0000256" key="7">
    <source>
        <dbReference type="ARBA" id="ARBA00022989"/>
    </source>
</evidence>
<dbReference type="GO" id="GO:0005886">
    <property type="term" value="C:plasma membrane"/>
    <property type="evidence" value="ECO:0007669"/>
    <property type="project" value="UniProtKB-SubCell"/>
</dbReference>
<evidence type="ECO:0000256" key="1">
    <source>
        <dbReference type="ARBA" id="ARBA00004651"/>
    </source>
</evidence>
<dbReference type="GO" id="GO:0004523">
    <property type="term" value="F:RNA-DNA hybrid ribonuclease activity"/>
    <property type="evidence" value="ECO:0007669"/>
    <property type="project" value="InterPro"/>
</dbReference>
<dbReference type="FunFam" id="1.20.1250.20:FF:000218">
    <property type="entry name" value="facilitated trehalose transporter Tret1"/>
    <property type="match status" value="1"/>
</dbReference>
<protein>
    <recommendedName>
        <fullName evidence="10">Major facilitator superfamily (MFS) profile domain-containing protein</fullName>
    </recommendedName>
</protein>
<feature type="transmembrane region" description="Helical" evidence="9">
    <location>
        <begin position="414"/>
        <end position="438"/>
    </location>
</feature>
<feature type="transmembrane region" description="Helical" evidence="9">
    <location>
        <begin position="482"/>
        <end position="500"/>
    </location>
</feature>
<feature type="transmembrane region" description="Helical" evidence="9">
    <location>
        <begin position="299"/>
        <end position="320"/>
    </location>
</feature>
<evidence type="ECO:0000256" key="2">
    <source>
        <dbReference type="ARBA" id="ARBA00010992"/>
    </source>
</evidence>
<organism evidence="11 12">
    <name type="scientific">Brassica cretica</name>
    <name type="common">Mustard</name>
    <dbReference type="NCBI Taxonomy" id="69181"/>
    <lineage>
        <taxon>Eukaryota</taxon>
        <taxon>Viridiplantae</taxon>
        <taxon>Streptophyta</taxon>
        <taxon>Embryophyta</taxon>
        <taxon>Tracheophyta</taxon>
        <taxon>Spermatophyta</taxon>
        <taxon>Magnoliopsida</taxon>
        <taxon>eudicotyledons</taxon>
        <taxon>Gunneridae</taxon>
        <taxon>Pentapetalae</taxon>
        <taxon>rosids</taxon>
        <taxon>malvids</taxon>
        <taxon>Brassicales</taxon>
        <taxon>Brassicaceae</taxon>
        <taxon>Brassiceae</taxon>
        <taxon>Brassica</taxon>
    </lineage>
</organism>
<keyword evidence="7 9" id="KW-1133">Transmembrane helix</keyword>
<dbReference type="GO" id="GO:0051119">
    <property type="term" value="F:sugar transmembrane transporter activity"/>
    <property type="evidence" value="ECO:0007669"/>
    <property type="project" value="InterPro"/>
</dbReference>
<gene>
    <name evidence="11" type="ORF">F2Q69_00032358</name>
</gene>
<feature type="transmembrane region" description="Helical" evidence="9">
    <location>
        <begin position="161"/>
        <end position="178"/>
    </location>
</feature>
<keyword evidence="4" id="KW-1003">Cell membrane</keyword>
<dbReference type="InterPro" id="IPR003663">
    <property type="entry name" value="Sugar/inositol_transpt"/>
</dbReference>
<dbReference type="GO" id="GO:0003676">
    <property type="term" value="F:nucleic acid binding"/>
    <property type="evidence" value="ECO:0007669"/>
    <property type="project" value="InterPro"/>
</dbReference>
<evidence type="ECO:0000313" key="12">
    <source>
        <dbReference type="Proteomes" id="UP000712600"/>
    </source>
</evidence>
<sequence length="518" mass="57421">MGTRNFTRCESALHSEIEALRWAMENMLQHSPCQSFGTDCKELIAMINEPQKWPRFATELEKIETLQICFPDFKITHVPRAGYTADTMSSIMTDLDLSLAQFSLFGSLMTFGGMIGAIFSAKAASALGNKMTLWLADLFCITGWVAIALAKDIVLLDLGRFFVGIGVGLISYVVPVYVAEITPKHIRGAFTFSNQLLQNCGVAIAYYFGNFLSWRSLALIGIIPFGIQVIGLFFIPESPRWLAKKGRDEEVEVVLQRLRGKGHDIMFEARAIKISVEVSKQNSNTSIRSLFRKRYAHQLTIGIGLMLLQQLCGMSGIGSYGSTLFELGGFPARIGMTVLSLIVVPKSLMGLILVDRWGRRPLLMCYFCLFLVIKYRFNGLNLQASAFGLCLSCITLAVAFGVKDVPEIQNITPVFTFIGILSFTMMFAFGMGALPWVIMSEIFPMDIKVLAGSLVTIANWFTGWIANYCFNFMLVWSPAGTFIISAIVCGVTIVFTWCLVPETQGLTLEEIQLSFAST</sequence>
<dbReference type="PRINTS" id="PR00171">
    <property type="entry name" value="SUGRTRNSPORT"/>
</dbReference>
<evidence type="ECO:0000256" key="8">
    <source>
        <dbReference type="ARBA" id="ARBA00023136"/>
    </source>
</evidence>
<feature type="transmembrane region" description="Helical" evidence="9">
    <location>
        <begin position="332"/>
        <end position="354"/>
    </location>
</feature>
<dbReference type="InterPro" id="IPR036259">
    <property type="entry name" value="MFS_trans_sf"/>
</dbReference>
<evidence type="ECO:0000256" key="5">
    <source>
        <dbReference type="ARBA" id="ARBA00022597"/>
    </source>
</evidence>
<evidence type="ECO:0000259" key="10">
    <source>
        <dbReference type="PROSITE" id="PS50850"/>
    </source>
</evidence>
<comment type="caution">
    <text evidence="11">The sequence shown here is derived from an EMBL/GenBank/DDBJ whole genome shotgun (WGS) entry which is preliminary data.</text>
</comment>
<feature type="transmembrane region" description="Helical" evidence="9">
    <location>
        <begin position="383"/>
        <end position="402"/>
    </location>
</feature>
<comment type="subcellular location">
    <subcellularLocation>
        <location evidence="1">Cell membrane</location>
        <topology evidence="1">Multi-pass membrane protein</topology>
    </subcellularLocation>
</comment>
<dbReference type="Proteomes" id="UP000712600">
    <property type="component" value="Unassembled WGS sequence"/>
</dbReference>
<dbReference type="InterPro" id="IPR002156">
    <property type="entry name" value="RNaseH_domain"/>
</dbReference>
<evidence type="ECO:0000256" key="4">
    <source>
        <dbReference type="ARBA" id="ARBA00022475"/>
    </source>
</evidence>